<dbReference type="AlphaFoldDB" id="J1I8N4"/>
<reference evidence="2" key="1">
    <citation type="journal article" date="2012" name="Stand. Genomic Sci.">
        <title>Permanent draft genome sequence of the gliding predator Saprospira grandis strain Sa g1 (= HR1).</title>
        <authorList>
            <person name="Mavromatis K."/>
            <person name="Chertkov O."/>
            <person name="Lapidus A."/>
            <person name="Nolan M."/>
            <person name="Lucas S."/>
            <person name="Tice H."/>
            <person name="Del Rio T.G."/>
            <person name="Cheng J.F."/>
            <person name="Han C."/>
            <person name="Tapia R."/>
            <person name="Bruce D."/>
            <person name="Goodwin L.A."/>
            <person name="Pitluck S."/>
            <person name="Huntemann M."/>
            <person name="Liolios K."/>
            <person name="Pagani I."/>
            <person name="Ivanova N."/>
            <person name="Mikhailova N."/>
            <person name="Pati A."/>
            <person name="Chen A."/>
            <person name="Palaniappan K."/>
            <person name="Land M."/>
            <person name="Brambilla E.M."/>
            <person name="Rohde M."/>
            <person name="Spring S."/>
            <person name="Goker M."/>
            <person name="Detter J.C."/>
            <person name="Bristow J."/>
            <person name="Eisen J.A."/>
            <person name="Markowitz V."/>
            <person name="Hugenholtz P."/>
            <person name="Kyrpides N.C."/>
            <person name="Klenk H.P."/>
            <person name="Woyke T."/>
        </authorList>
    </citation>
    <scope>NUCLEOTIDE SEQUENCE [LARGE SCALE GENOMIC DNA]</scope>
    <source>
        <strain evidence="2">DSM 2844</strain>
    </source>
</reference>
<name>J1I8N4_9BACT</name>
<dbReference type="Gene3D" id="3.10.450.620">
    <property type="entry name" value="JHP933, nucleotidyltransferase-like core domain"/>
    <property type="match status" value="1"/>
</dbReference>
<dbReference type="Pfam" id="PF08843">
    <property type="entry name" value="AbiEii"/>
    <property type="match status" value="1"/>
</dbReference>
<accession>J1I8N4</accession>
<organism evidence="1 2">
    <name type="scientific">Saprospira grandis DSM 2844</name>
    <dbReference type="NCBI Taxonomy" id="694433"/>
    <lineage>
        <taxon>Bacteria</taxon>
        <taxon>Pseudomonadati</taxon>
        <taxon>Bacteroidota</taxon>
        <taxon>Saprospiria</taxon>
        <taxon>Saprospirales</taxon>
        <taxon>Saprospiraceae</taxon>
        <taxon>Saprospira</taxon>
    </lineage>
</organism>
<dbReference type="HOGENOM" id="CLU_082657_0_0_10"/>
<dbReference type="InterPro" id="IPR014942">
    <property type="entry name" value="AbiEii"/>
</dbReference>
<dbReference type="EMBL" id="JH719941">
    <property type="protein sequence ID" value="EJF55210.1"/>
    <property type="molecule type" value="Genomic_DNA"/>
</dbReference>
<evidence type="ECO:0008006" key="3">
    <source>
        <dbReference type="Google" id="ProtNLM"/>
    </source>
</evidence>
<sequence length="304" mass="35490">MANPTPSQKFINQIKTIIINSLYEDDQLADFLVLKGGTLLELIWGVTKRPSIDIDFSLTVDNRSVISEQNIAQRIEDVLKKGFEQGLESERYYLFDYKFKEKPKVQDQKYASFWGGYEVEFKLSSTAIDKESNLEDCRRRALAVGKKGSTVFKIDLSLFEYCEQALETDFESVYIYIYSPAMVIFEKLRAICQQDIHYPELIGRNPKYRTPRPKDFYDIMILMTKKGITDNDLCAEDNLRLLKTIFSKKQVPLAFLITIDFDYHYGNFEQLKLTLPEEERAINYKELKTYIKGLTRSIFKALNQ</sequence>
<evidence type="ECO:0000313" key="1">
    <source>
        <dbReference type="EMBL" id="EJF55210.1"/>
    </source>
</evidence>
<evidence type="ECO:0000313" key="2">
    <source>
        <dbReference type="Proteomes" id="UP000005113"/>
    </source>
</evidence>
<dbReference type="OrthoDB" id="8683379at2"/>
<proteinExistence type="predicted"/>
<dbReference type="RefSeq" id="WP_002656170.1">
    <property type="nucleotide sequence ID" value="NZ_JH719941.1"/>
</dbReference>
<gene>
    <name evidence="1" type="ORF">SapgrDRAFT_3578</name>
</gene>
<dbReference type="Proteomes" id="UP000005113">
    <property type="component" value="Unassembled WGS sequence"/>
</dbReference>
<protein>
    <recommendedName>
        <fullName evidence="3">Nucleotidyl transferase AbiEii/AbiGii toxin family protein</fullName>
    </recommendedName>
</protein>